<name>A0A1H0V305_9MICO</name>
<protein>
    <submittedName>
        <fullName evidence="1">Uncharacterized protein</fullName>
    </submittedName>
</protein>
<dbReference type="Proteomes" id="UP000199077">
    <property type="component" value="Chromosome I"/>
</dbReference>
<sequence>MDVPTQGVSVAAPQGWVKFTSKDTPESLAAAAKALGMTVEELKATLASQYLLQLRAPAPDPSNLNASVVDLDQVPSEGALVSQLEAAGAQDVTVRPLRTAVGDALLARYRQQVGSVTVHGAGLFVDTGDELLNLTVSSPDESTVTARADVLATSIHRT</sequence>
<dbReference type="EMBL" id="LT629711">
    <property type="protein sequence ID" value="SDP72715.1"/>
    <property type="molecule type" value="Genomic_DNA"/>
</dbReference>
<reference evidence="2" key="1">
    <citation type="submission" date="2016-10" db="EMBL/GenBank/DDBJ databases">
        <authorList>
            <person name="Varghese N."/>
            <person name="Submissions S."/>
        </authorList>
    </citation>
    <scope>NUCLEOTIDE SEQUENCE [LARGE SCALE GENOMIC DNA]</scope>
    <source>
        <strain evidence="2">DSM 22329</strain>
    </source>
</reference>
<gene>
    <name evidence="1" type="ORF">SAMN04489867_3636</name>
</gene>
<keyword evidence="2" id="KW-1185">Reference proteome</keyword>
<evidence type="ECO:0000313" key="1">
    <source>
        <dbReference type="EMBL" id="SDP72715.1"/>
    </source>
</evidence>
<dbReference type="STRING" id="443156.SAMN04489867_3636"/>
<accession>A0A1H0V305</accession>
<evidence type="ECO:0000313" key="2">
    <source>
        <dbReference type="Proteomes" id="UP000199077"/>
    </source>
</evidence>
<proteinExistence type="predicted"/>
<organism evidence="1 2">
    <name type="scientific">Pedococcus dokdonensis</name>
    <dbReference type="NCBI Taxonomy" id="443156"/>
    <lineage>
        <taxon>Bacteria</taxon>
        <taxon>Bacillati</taxon>
        <taxon>Actinomycetota</taxon>
        <taxon>Actinomycetes</taxon>
        <taxon>Micrococcales</taxon>
        <taxon>Intrasporangiaceae</taxon>
        <taxon>Pedococcus</taxon>
    </lineage>
</organism>
<dbReference type="AlphaFoldDB" id="A0A1H0V305"/>